<dbReference type="UniPathway" id="UPA00196"/>
<evidence type="ECO:0000259" key="9">
    <source>
        <dbReference type="Pfam" id="PF08510"/>
    </source>
</evidence>
<dbReference type="PANTHER" id="PTHR46346">
    <property type="entry name" value="PHOSPHATIDYLINOSITOL N-ACETYLGLUCOSAMINYLTRANSFERASE SUBUNIT P"/>
    <property type="match status" value="1"/>
</dbReference>
<evidence type="ECO:0000256" key="7">
    <source>
        <dbReference type="PIRNR" id="PIRNR008765"/>
    </source>
</evidence>
<evidence type="ECO:0000256" key="2">
    <source>
        <dbReference type="ARBA" id="ARBA00004687"/>
    </source>
</evidence>
<dbReference type="GO" id="GO:0016020">
    <property type="term" value="C:membrane"/>
    <property type="evidence" value="ECO:0007669"/>
    <property type="project" value="UniProtKB-SubCell"/>
</dbReference>
<evidence type="ECO:0000256" key="1">
    <source>
        <dbReference type="ARBA" id="ARBA00004141"/>
    </source>
</evidence>
<feature type="domain" description="PIG-P" evidence="9">
    <location>
        <begin position="12"/>
        <end position="124"/>
    </location>
</feature>
<keyword evidence="6 7" id="KW-0472">Membrane</keyword>
<dbReference type="Pfam" id="PF08510">
    <property type="entry name" value="PIG-P"/>
    <property type="match status" value="1"/>
</dbReference>
<evidence type="ECO:0000256" key="5">
    <source>
        <dbReference type="ARBA" id="ARBA00022989"/>
    </source>
</evidence>
<evidence type="ECO:0000313" key="10">
    <source>
        <dbReference type="EMBL" id="CAG6650671.1"/>
    </source>
</evidence>
<protein>
    <recommendedName>
        <fullName evidence="7">Phosphatidylinositol N-acetylglucosaminyltransferase subunit P</fullName>
    </recommendedName>
</protein>
<comment type="function">
    <text evidence="7">Part of the complex catalyzing the transfer of N-acetylglucosamine from UDP-N-acetylglucosamine to phosphatidylinositol, the first step of GPI biosynthesis.</text>
</comment>
<feature type="transmembrane region" description="Helical" evidence="8">
    <location>
        <begin position="17"/>
        <end position="36"/>
    </location>
</feature>
<dbReference type="InterPro" id="IPR052263">
    <property type="entry name" value="GPI_Anchor_Biosynth"/>
</dbReference>
<evidence type="ECO:0000256" key="6">
    <source>
        <dbReference type="ARBA" id="ARBA00023136"/>
    </source>
</evidence>
<dbReference type="AlphaFoldDB" id="A0A8D8RI42"/>
<dbReference type="GO" id="GO:0006506">
    <property type="term" value="P:GPI anchor biosynthetic process"/>
    <property type="evidence" value="ECO:0007669"/>
    <property type="project" value="UniProtKB-UniPathway"/>
</dbReference>
<reference evidence="10" key="1">
    <citation type="submission" date="2021-05" db="EMBL/GenBank/DDBJ databases">
        <authorList>
            <person name="Alioto T."/>
            <person name="Alioto T."/>
            <person name="Gomez Garrido J."/>
        </authorList>
    </citation>
    <scope>NUCLEOTIDE SEQUENCE</scope>
</reference>
<keyword evidence="3 7" id="KW-0337">GPI-anchor biosynthesis</keyword>
<keyword evidence="10" id="KW-0328">Glycosyltransferase</keyword>
<proteinExistence type="inferred from homology"/>
<dbReference type="PANTHER" id="PTHR46346:SF1">
    <property type="entry name" value="PHOSPHATIDYLINOSITOL N-ACETYLGLUCOSAMINYLTRANSFERASE SUBUNIT P"/>
    <property type="match status" value="1"/>
</dbReference>
<evidence type="ECO:0000256" key="4">
    <source>
        <dbReference type="ARBA" id="ARBA00022692"/>
    </source>
</evidence>
<dbReference type="InterPro" id="IPR013717">
    <property type="entry name" value="PIG-P"/>
</dbReference>
<keyword evidence="4 8" id="KW-0812">Transmembrane</keyword>
<organism evidence="10">
    <name type="scientific">Cacopsylla melanoneura</name>
    <dbReference type="NCBI Taxonomy" id="428564"/>
    <lineage>
        <taxon>Eukaryota</taxon>
        <taxon>Metazoa</taxon>
        <taxon>Ecdysozoa</taxon>
        <taxon>Arthropoda</taxon>
        <taxon>Hexapoda</taxon>
        <taxon>Insecta</taxon>
        <taxon>Pterygota</taxon>
        <taxon>Neoptera</taxon>
        <taxon>Paraneoptera</taxon>
        <taxon>Hemiptera</taxon>
        <taxon>Sternorrhyncha</taxon>
        <taxon>Psylloidea</taxon>
        <taxon>Psyllidae</taxon>
        <taxon>Psyllinae</taxon>
        <taxon>Cacopsylla</taxon>
    </lineage>
</organism>
<evidence type="ECO:0000256" key="3">
    <source>
        <dbReference type="ARBA" id="ARBA00022502"/>
    </source>
</evidence>
<accession>A0A8D8RI42</accession>
<comment type="pathway">
    <text evidence="2 7">Glycolipid biosynthesis; glycosylphosphatidylinositol-anchor biosynthesis.</text>
</comment>
<keyword evidence="7 10" id="KW-0808">Transferase</keyword>
<feature type="transmembrane region" description="Helical" evidence="8">
    <location>
        <begin position="56"/>
        <end position="77"/>
    </location>
</feature>
<dbReference type="EMBL" id="HBUF01163335">
    <property type="protein sequence ID" value="CAG6650671.1"/>
    <property type="molecule type" value="Transcribed_RNA"/>
</dbReference>
<dbReference type="InterPro" id="IPR016542">
    <property type="entry name" value="PIG-P_GPI19"/>
</dbReference>
<dbReference type="GO" id="GO:0017176">
    <property type="term" value="F:phosphatidylinositol N-acetylglucosaminyltransferase activity"/>
    <property type="evidence" value="ECO:0007669"/>
    <property type="project" value="UniProtKB-UniRule"/>
</dbReference>
<dbReference type="GO" id="GO:0005783">
    <property type="term" value="C:endoplasmic reticulum"/>
    <property type="evidence" value="ECO:0007669"/>
    <property type="project" value="TreeGrafter"/>
</dbReference>
<name>A0A8D8RI42_9HEMI</name>
<keyword evidence="5 8" id="KW-1133">Transmembrane helix</keyword>
<sequence>MVESTPSPTPSRANNGFVLYLVSTILFVVYLIWAFIPDPLLHYFGLTYLPLKYWAIAMPIYGMVSLFVFVMFFYPCINMLLVPPRESSTVLTDSYTLSDRKETAPGGVPSACDMPLSTVCEILYLRNISNEPTNKVGEHFQ</sequence>
<comment type="subcellular location">
    <subcellularLocation>
        <location evidence="1">Membrane</location>
        <topology evidence="1">Multi-pass membrane protein</topology>
    </subcellularLocation>
</comment>
<comment type="similarity">
    <text evidence="7">Belongs to the PIGP family.</text>
</comment>
<dbReference type="PIRSF" id="PIRSF008765">
    <property type="entry name" value="PIG-P_GPI19"/>
    <property type="match status" value="1"/>
</dbReference>
<evidence type="ECO:0000256" key="8">
    <source>
        <dbReference type="SAM" id="Phobius"/>
    </source>
</evidence>